<organism evidence="1 2">
    <name type="scientific">Tanacetum coccineum</name>
    <dbReference type="NCBI Taxonomy" id="301880"/>
    <lineage>
        <taxon>Eukaryota</taxon>
        <taxon>Viridiplantae</taxon>
        <taxon>Streptophyta</taxon>
        <taxon>Embryophyta</taxon>
        <taxon>Tracheophyta</taxon>
        <taxon>Spermatophyta</taxon>
        <taxon>Magnoliopsida</taxon>
        <taxon>eudicotyledons</taxon>
        <taxon>Gunneridae</taxon>
        <taxon>Pentapetalae</taxon>
        <taxon>asterids</taxon>
        <taxon>campanulids</taxon>
        <taxon>Asterales</taxon>
        <taxon>Asteraceae</taxon>
        <taxon>Asteroideae</taxon>
        <taxon>Anthemideae</taxon>
        <taxon>Anthemidinae</taxon>
        <taxon>Tanacetum</taxon>
    </lineage>
</organism>
<name>A0ABQ5IGL6_9ASTR</name>
<evidence type="ECO:0000313" key="2">
    <source>
        <dbReference type="Proteomes" id="UP001151760"/>
    </source>
</evidence>
<gene>
    <name evidence="1" type="ORF">Tco_1094065</name>
</gene>
<sequence length="247" mass="28015">MESLINRDTSIVYSSKIDPILEEFAGELAHIAPIPPGIVEADFDPNDDISSDDDDFEDIEYVSFKEVNGVEQEEKEFDLEDILQIRDILYPNLRLLAIIRITRSGSTTTHANYSLPEYDSFLFEIEPDQEGLISIDNSNNTLLELPEFESFHFDPSFSRPPPEPPDVEICLYFEPDAPVINNFDVLNNDEPFDPGEGENVVFLNVKEDDSFTFTIRTFLPFVTYLEASLLSCFTGSEDTIFNPSIST</sequence>
<proteinExistence type="predicted"/>
<reference evidence="1" key="2">
    <citation type="submission" date="2022-01" db="EMBL/GenBank/DDBJ databases">
        <authorList>
            <person name="Yamashiro T."/>
            <person name="Shiraishi A."/>
            <person name="Satake H."/>
            <person name="Nakayama K."/>
        </authorList>
    </citation>
    <scope>NUCLEOTIDE SEQUENCE</scope>
</reference>
<reference evidence="1" key="1">
    <citation type="journal article" date="2022" name="Int. J. Mol. Sci.">
        <title>Draft Genome of Tanacetum Coccineum: Genomic Comparison of Closely Related Tanacetum-Family Plants.</title>
        <authorList>
            <person name="Yamashiro T."/>
            <person name="Shiraishi A."/>
            <person name="Nakayama K."/>
            <person name="Satake H."/>
        </authorList>
    </citation>
    <scope>NUCLEOTIDE SEQUENCE</scope>
</reference>
<evidence type="ECO:0000313" key="1">
    <source>
        <dbReference type="EMBL" id="GJT98547.1"/>
    </source>
</evidence>
<protein>
    <submittedName>
        <fullName evidence="1">Uncharacterized protein</fullName>
    </submittedName>
</protein>
<dbReference type="EMBL" id="BQNB010020686">
    <property type="protein sequence ID" value="GJT98547.1"/>
    <property type="molecule type" value="Genomic_DNA"/>
</dbReference>
<keyword evidence="2" id="KW-1185">Reference proteome</keyword>
<dbReference type="Proteomes" id="UP001151760">
    <property type="component" value="Unassembled WGS sequence"/>
</dbReference>
<comment type="caution">
    <text evidence="1">The sequence shown here is derived from an EMBL/GenBank/DDBJ whole genome shotgun (WGS) entry which is preliminary data.</text>
</comment>
<accession>A0ABQ5IGL6</accession>